<dbReference type="PATRIC" id="fig|1280948.3.peg.3530"/>
<feature type="region of interest" description="Disordered" evidence="4">
    <location>
        <begin position="400"/>
        <end position="424"/>
    </location>
</feature>
<dbReference type="Proteomes" id="UP000024547">
    <property type="component" value="Unassembled WGS sequence"/>
</dbReference>
<evidence type="ECO:0000256" key="5">
    <source>
        <dbReference type="SAM" id="Phobius"/>
    </source>
</evidence>
<dbReference type="Pfam" id="PF07690">
    <property type="entry name" value="MFS_1"/>
    <property type="match status" value="1"/>
</dbReference>
<evidence type="ECO:0000256" key="3">
    <source>
        <dbReference type="ARBA" id="ARBA00023136"/>
    </source>
</evidence>
<sequence>MFRSISAIAALLFAAAILYAGNGLQSTLLSVRGDIEGFPTTVIGLLASAYYAGFILGCRLVPGMIQGVGHIRAFVALASIASSSALAHILFVEPIAWGGLRFITGFSFAGLTMVLESWINERATNENRGKILSVYRIVDLGAVTIGNGLLAIAPPEGFQLFVLVSILISIALVPVALTRSSSPAPLETAKLDIVQLYKVSPVGAIGAAATGLANAAFWGMAPVYVQELGYGAAAIAAFMSTAIIGAGLFQFPTGWLSDKIDRRMVIFASSLLGTGASALLATFAGLSENAMLGFSFLFGAFIIPVFGICAAHANDHAAVGKAVATSGGLLLLYGVGSVVGALVGALVMSAFEPAALFWYIAGVYLVLAVFTLLRIGIKRRPRIIGKKSRYIPMAKSPLTRVYRKRAKSQGKDPAKNAPKAEPKT</sequence>
<evidence type="ECO:0000313" key="7">
    <source>
        <dbReference type="EMBL" id="KCZ57903.1"/>
    </source>
</evidence>
<reference evidence="7 8" key="1">
    <citation type="journal article" date="2014" name="Antonie Van Leeuwenhoek">
        <title>Hyphomonas beringensis sp. nov. and Hyphomonas chukchiensis sp. nov., isolated from surface seawater of the Bering Sea and Chukchi Sea.</title>
        <authorList>
            <person name="Li C."/>
            <person name="Lai Q."/>
            <person name="Li G."/>
            <person name="Dong C."/>
            <person name="Wang J."/>
            <person name="Liao Y."/>
            <person name="Shao Z."/>
        </authorList>
    </citation>
    <scope>NUCLEOTIDE SEQUENCE [LARGE SCALE GENOMIC DNA]</scope>
    <source>
        <strain evidence="7 8">22II1-22F38</strain>
    </source>
</reference>
<evidence type="ECO:0000256" key="1">
    <source>
        <dbReference type="ARBA" id="ARBA00022692"/>
    </source>
</evidence>
<keyword evidence="2 5" id="KW-1133">Transmembrane helix</keyword>
<organism evidence="7 8">
    <name type="scientific">Hyphomonas atlantica</name>
    <dbReference type="NCBI Taxonomy" id="1280948"/>
    <lineage>
        <taxon>Bacteria</taxon>
        <taxon>Pseudomonadati</taxon>
        <taxon>Pseudomonadota</taxon>
        <taxon>Alphaproteobacteria</taxon>
        <taxon>Hyphomonadales</taxon>
        <taxon>Hyphomonadaceae</taxon>
        <taxon>Hyphomonas</taxon>
    </lineage>
</organism>
<dbReference type="GO" id="GO:0022857">
    <property type="term" value="F:transmembrane transporter activity"/>
    <property type="evidence" value="ECO:0007669"/>
    <property type="project" value="InterPro"/>
</dbReference>
<dbReference type="InterPro" id="IPR011701">
    <property type="entry name" value="MFS"/>
</dbReference>
<feature type="transmembrane region" description="Helical" evidence="5">
    <location>
        <begin position="357"/>
        <end position="377"/>
    </location>
</feature>
<keyword evidence="1 5" id="KW-0812">Transmembrane</keyword>
<dbReference type="Gene3D" id="1.20.1250.20">
    <property type="entry name" value="MFS general substrate transporter like domains"/>
    <property type="match status" value="2"/>
</dbReference>
<feature type="transmembrane region" description="Helical" evidence="5">
    <location>
        <begin position="330"/>
        <end position="351"/>
    </location>
</feature>
<comment type="caution">
    <text evidence="7">The sequence shown here is derived from an EMBL/GenBank/DDBJ whole genome shotgun (WGS) entry which is preliminary data.</text>
</comment>
<feature type="transmembrane region" description="Helical" evidence="5">
    <location>
        <begin position="98"/>
        <end position="119"/>
    </location>
</feature>
<dbReference type="CDD" id="cd17477">
    <property type="entry name" value="MFS_YcaD_like"/>
    <property type="match status" value="1"/>
</dbReference>
<dbReference type="OrthoDB" id="9810614at2"/>
<dbReference type="InterPro" id="IPR020846">
    <property type="entry name" value="MFS_dom"/>
</dbReference>
<evidence type="ECO:0000256" key="2">
    <source>
        <dbReference type="ARBA" id="ARBA00022989"/>
    </source>
</evidence>
<feature type="transmembrane region" description="Helical" evidence="5">
    <location>
        <begin position="199"/>
        <end position="218"/>
    </location>
</feature>
<feature type="transmembrane region" description="Helical" evidence="5">
    <location>
        <begin position="158"/>
        <end position="178"/>
    </location>
</feature>
<dbReference type="InterPro" id="IPR036259">
    <property type="entry name" value="MFS_trans_sf"/>
</dbReference>
<dbReference type="GO" id="GO:0005886">
    <property type="term" value="C:plasma membrane"/>
    <property type="evidence" value="ECO:0007669"/>
    <property type="project" value="TreeGrafter"/>
</dbReference>
<gene>
    <name evidence="7" type="ORF">HY36_12050</name>
</gene>
<evidence type="ECO:0000259" key="6">
    <source>
        <dbReference type="PROSITE" id="PS50850"/>
    </source>
</evidence>
<feature type="transmembrane region" description="Helical" evidence="5">
    <location>
        <begin position="264"/>
        <end position="284"/>
    </location>
</feature>
<feature type="transmembrane region" description="Helical" evidence="5">
    <location>
        <begin position="131"/>
        <end position="152"/>
    </location>
</feature>
<dbReference type="EMBL" id="AWFH01000063">
    <property type="protein sequence ID" value="KCZ57903.1"/>
    <property type="molecule type" value="Genomic_DNA"/>
</dbReference>
<dbReference type="PANTHER" id="PTHR23521:SF3">
    <property type="entry name" value="MFS TRANSPORTER"/>
    <property type="match status" value="1"/>
</dbReference>
<feature type="transmembrane region" description="Helical" evidence="5">
    <location>
        <begin position="73"/>
        <end position="92"/>
    </location>
</feature>
<dbReference type="eggNOG" id="COG2814">
    <property type="taxonomic scope" value="Bacteria"/>
</dbReference>
<dbReference type="PROSITE" id="PS50850">
    <property type="entry name" value="MFS"/>
    <property type="match status" value="1"/>
</dbReference>
<evidence type="ECO:0000313" key="8">
    <source>
        <dbReference type="Proteomes" id="UP000024547"/>
    </source>
</evidence>
<protein>
    <recommendedName>
        <fullName evidence="6">Major facilitator superfamily (MFS) profile domain-containing protein</fullName>
    </recommendedName>
</protein>
<feature type="transmembrane region" description="Helical" evidence="5">
    <location>
        <begin position="39"/>
        <end position="61"/>
    </location>
</feature>
<feature type="transmembrane region" description="Helical" evidence="5">
    <location>
        <begin position="230"/>
        <end position="252"/>
    </location>
</feature>
<dbReference type="STRING" id="1280948.HY36_12050"/>
<dbReference type="RefSeq" id="WP_051602937.1">
    <property type="nucleotide sequence ID" value="NZ_AWFH01000063.1"/>
</dbReference>
<dbReference type="AlphaFoldDB" id="A0A059DX23"/>
<dbReference type="InterPro" id="IPR047200">
    <property type="entry name" value="MFS_YcaD-like"/>
</dbReference>
<name>A0A059DX23_9PROT</name>
<accession>A0A059DX23</accession>
<dbReference type="SUPFAM" id="SSF103473">
    <property type="entry name" value="MFS general substrate transporter"/>
    <property type="match status" value="1"/>
</dbReference>
<feature type="domain" description="Major facilitator superfamily (MFS) profile" evidence="6">
    <location>
        <begin position="199"/>
        <end position="424"/>
    </location>
</feature>
<feature type="compositionally biased region" description="Basic and acidic residues" evidence="4">
    <location>
        <begin position="409"/>
        <end position="424"/>
    </location>
</feature>
<keyword evidence="8" id="KW-1185">Reference proteome</keyword>
<dbReference type="PANTHER" id="PTHR23521">
    <property type="entry name" value="TRANSPORTER MFS SUPERFAMILY"/>
    <property type="match status" value="1"/>
</dbReference>
<feature type="transmembrane region" description="Helical" evidence="5">
    <location>
        <begin position="290"/>
        <end position="309"/>
    </location>
</feature>
<keyword evidence="3 5" id="KW-0472">Membrane</keyword>
<evidence type="ECO:0000256" key="4">
    <source>
        <dbReference type="SAM" id="MobiDB-lite"/>
    </source>
</evidence>
<proteinExistence type="predicted"/>